<accession>A0A6A6HPW6</accession>
<evidence type="ECO:0000313" key="1">
    <source>
        <dbReference type="EMBL" id="KAF2239828.1"/>
    </source>
</evidence>
<evidence type="ECO:0000313" key="2">
    <source>
        <dbReference type="Proteomes" id="UP000800092"/>
    </source>
</evidence>
<organism evidence="1 2">
    <name type="scientific">Viridothelium virens</name>
    <name type="common">Speckled blister lichen</name>
    <name type="synonym">Trypethelium virens</name>
    <dbReference type="NCBI Taxonomy" id="1048519"/>
    <lineage>
        <taxon>Eukaryota</taxon>
        <taxon>Fungi</taxon>
        <taxon>Dikarya</taxon>
        <taxon>Ascomycota</taxon>
        <taxon>Pezizomycotina</taxon>
        <taxon>Dothideomycetes</taxon>
        <taxon>Dothideomycetes incertae sedis</taxon>
        <taxon>Trypetheliales</taxon>
        <taxon>Trypetheliaceae</taxon>
        <taxon>Viridothelium</taxon>
    </lineage>
</organism>
<dbReference type="EMBL" id="ML991771">
    <property type="protein sequence ID" value="KAF2239828.1"/>
    <property type="molecule type" value="Genomic_DNA"/>
</dbReference>
<sequence>MKGTLSSRLFVPIGVDSRIGQLCGSWVEENRVGQWSSAEAGIPACLHTYSSSPPRTIPN</sequence>
<dbReference type="Proteomes" id="UP000800092">
    <property type="component" value="Unassembled WGS sequence"/>
</dbReference>
<protein>
    <submittedName>
        <fullName evidence="1">Uncharacterized protein</fullName>
    </submittedName>
</protein>
<dbReference type="AlphaFoldDB" id="A0A6A6HPW6"/>
<proteinExistence type="predicted"/>
<name>A0A6A6HPW6_VIRVR</name>
<gene>
    <name evidence="1" type="ORF">EV356DRAFT_495622</name>
</gene>
<keyword evidence="2" id="KW-1185">Reference proteome</keyword>
<reference evidence="1" key="1">
    <citation type="journal article" date="2020" name="Stud. Mycol.">
        <title>101 Dothideomycetes genomes: a test case for predicting lifestyles and emergence of pathogens.</title>
        <authorList>
            <person name="Haridas S."/>
            <person name="Albert R."/>
            <person name="Binder M."/>
            <person name="Bloem J."/>
            <person name="Labutti K."/>
            <person name="Salamov A."/>
            <person name="Andreopoulos B."/>
            <person name="Baker S."/>
            <person name="Barry K."/>
            <person name="Bills G."/>
            <person name="Bluhm B."/>
            <person name="Cannon C."/>
            <person name="Castanera R."/>
            <person name="Culley D."/>
            <person name="Daum C."/>
            <person name="Ezra D."/>
            <person name="Gonzalez J."/>
            <person name="Henrissat B."/>
            <person name="Kuo A."/>
            <person name="Liang C."/>
            <person name="Lipzen A."/>
            <person name="Lutzoni F."/>
            <person name="Magnuson J."/>
            <person name="Mondo S."/>
            <person name="Nolan M."/>
            <person name="Ohm R."/>
            <person name="Pangilinan J."/>
            <person name="Park H.-J."/>
            <person name="Ramirez L."/>
            <person name="Alfaro M."/>
            <person name="Sun H."/>
            <person name="Tritt A."/>
            <person name="Yoshinaga Y."/>
            <person name="Zwiers L.-H."/>
            <person name="Turgeon B."/>
            <person name="Goodwin S."/>
            <person name="Spatafora J."/>
            <person name="Crous P."/>
            <person name="Grigoriev I."/>
        </authorList>
    </citation>
    <scope>NUCLEOTIDE SEQUENCE</scope>
    <source>
        <strain evidence="1">Tuck. ex Michener</strain>
    </source>
</reference>